<evidence type="ECO:0000313" key="2">
    <source>
        <dbReference type="EMBL" id="KAF3039129.1"/>
    </source>
</evidence>
<dbReference type="InterPro" id="IPR021838">
    <property type="entry name" value="DUF3431"/>
</dbReference>
<keyword evidence="1" id="KW-0472">Membrane</keyword>
<evidence type="ECO:0000313" key="3">
    <source>
        <dbReference type="Proteomes" id="UP000758155"/>
    </source>
</evidence>
<keyword evidence="1" id="KW-1133">Transmembrane helix</keyword>
<evidence type="ECO:0000256" key="1">
    <source>
        <dbReference type="SAM" id="Phobius"/>
    </source>
</evidence>
<feature type="transmembrane region" description="Helical" evidence="1">
    <location>
        <begin position="20"/>
        <end position="37"/>
    </location>
</feature>
<dbReference type="Proteomes" id="UP000758155">
    <property type="component" value="Unassembled WGS sequence"/>
</dbReference>
<reference evidence="2" key="1">
    <citation type="submission" date="2019-04" db="EMBL/GenBank/DDBJ databases">
        <title>Sequencing of skin fungus with MAO and IRED activity.</title>
        <authorList>
            <person name="Marsaioli A.J."/>
            <person name="Bonatto J.M.C."/>
            <person name="Reis Junior O."/>
        </authorList>
    </citation>
    <scope>NUCLEOTIDE SEQUENCE</scope>
    <source>
        <strain evidence="2">28M1</strain>
    </source>
</reference>
<dbReference type="AlphaFoldDB" id="A0A9P5C132"/>
<dbReference type="Pfam" id="PF11913">
    <property type="entry name" value="DUF3431"/>
    <property type="match status" value="1"/>
</dbReference>
<keyword evidence="1" id="KW-0812">Transmembrane</keyword>
<proteinExistence type="predicted"/>
<comment type="caution">
    <text evidence="2">The sequence shown here is derived from an EMBL/GenBank/DDBJ whole genome shotgun (WGS) entry which is preliminary data.</text>
</comment>
<name>A0A9P5C132_9PLEO</name>
<dbReference type="OrthoDB" id="426718at2759"/>
<protein>
    <submittedName>
        <fullName evidence="2">Uncharacterized protein</fullName>
    </submittedName>
</protein>
<organism evidence="2 3">
    <name type="scientific">Didymella heteroderae</name>
    <dbReference type="NCBI Taxonomy" id="1769908"/>
    <lineage>
        <taxon>Eukaryota</taxon>
        <taxon>Fungi</taxon>
        <taxon>Dikarya</taxon>
        <taxon>Ascomycota</taxon>
        <taxon>Pezizomycotina</taxon>
        <taxon>Dothideomycetes</taxon>
        <taxon>Pleosporomycetidae</taxon>
        <taxon>Pleosporales</taxon>
        <taxon>Pleosporineae</taxon>
        <taxon>Didymellaceae</taxon>
        <taxon>Didymella</taxon>
    </lineage>
</organism>
<dbReference type="EMBL" id="SWKV01000032">
    <property type="protein sequence ID" value="KAF3039129.1"/>
    <property type="molecule type" value="Genomic_DNA"/>
</dbReference>
<sequence>MHRRTLSLTTPPTNTVRGRFFIIGGILTLVTLVYIFTPRSVIQNHVTGNYPYVRPSTAQIHTPVPEPPGLKPAPEKLIVKVQLEGEDLNWLLKLLPEWRNQVITIDRSFASLHSSGQRVDKGRIADAYLSWLITNYNRLPSTLVFVPPNLAKQEEDKDKWRLPYKELVQSIQDLKVEHVQKEGYTSLHCPTKQECEDTILPFRAPPDEYRTLEVKMAKAWEQMFNNTGVPKQLASPSGNAFVVSRQQVQKRSVEEYTRFWAWINKTKMDDDSAGAVVERLWHVIFGKEGVWCPSASTCQCEVFGRC</sequence>
<dbReference type="PANTHER" id="PTHR37490">
    <property type="entry name" value="EXPRESSED PROTEIN"/>
    <property type="match status" value="1"/>
</dbReference>
<keyword evidence="3" id="KW-1185">Reference proteome</keyword>
<gene>
    <name evidence="2" type="ORF">E8E12_001284</name>
</gene>
<dbReference type="PANTHER" id="PTHR37490:SF2">
    <property type="match status" value="1"/>
</dbReference>
<accession>A0A9P5C132</accession>